<proteinExistence type="predicted"/>
<keyword evidence="3" id="KW-1185">Reference proteome</keyword>
<reference evidence="2" key="1">
    <citation type="journal article" date="2020" name="Fungal Divers.">
        <title>Resolving the Mortierellaceae phylogeny through synthesis of multi-gene phylogenetics and phylogenomics.</title>
        <authorList>
            <person name="Vandepol N."/>
            <person name="Liber J."/>
            <person name="Desiro A."/>
            <person name="Na H."/>
            <person name="Kennedy M."/>
            <person name="Barry K."/>
            <person name="Grigoriev I.V."/>
            <person name="Miller A.N."/>
            <person name="O'Donnell K."/>
            <person name="Stajich J.E."/>
            <person name="Bonito G."/>
        </authorList>
    </citation>
    <scope>NUCLEOTIDE SEQUENCE</scope>
    <source>
        <strain evidence="2">KOD948</strain>
    </source>
</reference>
<dbReference type="OrthoDB" id="2360163at2759"/>
<organism evidence="2 3">
    <name type="scientific">Mortierella polycephala</name>
    <dbReference type="NCBI Taxonomy" id="41804"/>
    <lineage>
        <taxon>Eukaryota</taxon>
        <taxon>Fungi</taxon>
        <taxon>Fungi incertae sedis</taxon>
        <taxon>Mucoromycota</taxon>
        <taxon>Mortierellomycotina</taxon>
        <taxon>Mortierellomycetes</taxon>
        <taxon>Mortierellales</taxon>
        <taxon>Mortierellaceae</taxon>
        <taxon>Mortierella</taxon>
    </lineage>
</organism>
<dbReference type="EMBL" id="JAAAJA010000096">
    <property type="protein sequence ID" value="KAG0262513.1"/>
    <property type="molecule type" value="Genomic_DNA"/>
</dbReference>
<accession>A0A9P6QBX1</accession>
<protein>
    <submittedName>
        <fullName evidence="2">Uncharacterized protein</fullName>
    </submittedName>
</protein>
<evidence type="ECO:0000256" key="1">
    <source>
        <dbReference type="SAM" id="Coils"/>
    </source>
</evidence>
<feature type="coiled-coil region" evidence="1">
    <location>
        <begin position="118"/>
        <end position="145"/>
    </location>
</feature>
<sequence>MYLGSQSGAVYRIDNSIFTNKDPHSIAVHDVLSMQDYLYLLTLESRVLRLLTRSIWSANSEDIECMDLPSLSALAPIVGESRTEGFYGLTLDGQILAFPATLTQRAQSKLTVSARDDIAGVLLEMDKLSDRVRRLETECQRSTLSRTGQVAPVGMQLMDTLLDVRAETIVRRVSASKQFYIRLQLISQANIDWSQGWSVVIKITSKGNEYLSGSMSKREQHHQVVCSLADFSRHSPWVTEVNIDLQNSLLPLTTTLGLQYNEQDKQSQNRFVTHFIIERLELDAIHFAEPVPQQVRAQYAEYNQATSRADLTPLELDIDTEEIQMTQCLPALLSDCISQDRIMAFVQSSIRACLSVPEECFLRNETNAVVPAKASFVWLVLEEKEKSGSMVKACIHVRGPDPQRVRLVHQAVQRRIDMLFG</sequence>
<dbReference type="AlphaFoldDB" id="A0A9P6QBX1"/>
<gene>
    <name evidence="2" type="ORF">BG011_010096</name>
</gene>
<dbReference type="Proteomes" id="UP000726737">
    <property type="component" value="Unassembled WGS sequence"/>
</dbReference>
<name>A0A9P6QBX1_9FUNG</name>
<comment type="caution">
    <text evidence="2">The sequence shown here is derived from an EMBL/GenBank/DDBJ whole genome shotgun (WGS) entry which is preliminary data.</text>
</comment>
<evidence type="ECO:0000313" key="2">
    <source>
        <dbReference type="EMBL" id="KAG0262513.1"/>
    </source>
</evidence>
<evidence type="ECO:0000313" key="3">
    <source>
        <dbReference type="Proteomes" id="UP000726737"/>
    </source>
</evidence>
<keyword evidence="1" id="KW-0175">Coiled coil</keyword>